<dbReference type="SUPFAM" id="SSF51735">
    <property type="entry name" value="NAD(P)-binding Rossmann-fold domains"/>
    <property type="match status" value="1"/>
</dbReference>
<dbReference type="Gene3D" id="3.40.50.720">
    <property type="entry name" value="NAD(P)-binding Rossmann-like Domain"/>
    <property type="match status" value="1"/>
</dbReference>
<comment type="caution">
    <text evidence="1">The sequence shown here is derived from an EMBL/GenBank/DDBJ whole genome shotgun (WGS) entry which is preliminary data.</text>
</comment>
<dbReference type="GO" id="GO:0016491">
    <property type="term" value="F:oxidoreductase activity"/>
    <property type="evidence" value="ECO:0007669"/>
    <property type="project" value="TreeGrafter"/>
</dbReference>
<proteinExistence type="predicted"/>
<dbReference type="EMBL" id="JABFUD020000007">
    <property type="protein sequence ID" value="KAI5077585.1"/>
    <property type="molecule type" value="Genomic_DNA"/>
</dbReference>
<dbReference type="Proteomes" id="UP000886520">
    <property type="component" value="Chromosome 7"/>
</dbReference>
<dbReference type="CDD" id="cd05325">
    <property type="entry name" value="carb_red_sniffer_like_SDR_c"/>
    <property type="match status" value="1"/>
</dbReference>
<dbReference type="Pfam" id="PF00106">
    <property type="entry name" value="adh_short"/>
    <property type="match status" value="1"/>
</dbReference>
<evidence type="ECO:0000313" key="1">
    <source>
        <dbReference type="EMBL" id="KAI5077585.1"/>
    </source>
</evidence>
<dbReference type="InterPro" id="IPR036291">
    <property type="entry name" value="NAD(P)-bd_dom_sf"/>
</dbReference>
<dbReference type="AlphaFoldDB" id="A0A9D4V191"/>
<dbReference type="PANTHER" id="PTHR43544">
    <property type="entry name" value="SHORT-CHAIN DEHYDROGENASE/REDUCTASE"/>
    <property type="match status" value="1"/>
</dbReference>
<name>A0A9D4V191_ADICA</name>
<reference evidence="1" key="1">
    <citation type="submission" date="2021-01" db="EMBL/GenBank/DDBJ databases">
        <title>Adiantum capillus-veneris genome.</title>
        <authorList>
            <person name="Fang Y."/>
            <person name="Liao Q."/>
        </authorList>
    </citation>
    <scope>NUCLEOTIDE SEQUENCE</scope>
    <source>
        <strain evidence="1">H3</strain>
        <tissue evidence="1">Leaf</tissue>
    </source>
</reference>
<evidence type="ECO:0000313" key="2">
    <source>
        <dbReference type="Proteomes" id="UP000886520"/>
    </source>
</evidence>
<keyword evidence="2" id="KW-1185">Reference proteome</keyword>
<dbReference type="InterPro" id="IPR051468">
    <property type="entry name" value="Fungal_SecMetab_SDRs"/>
</dbReference>
<organism evidence="1 2">
    <name type="scientific">Adiantum capillus-veneris</name>
    <name type="common">Maidenhair fern</name>
    <dbReference type="NCBI Taxonomy" id="13818"/>
    <lineage>
        <taxon>Eukaryota</taxon>
        <taxon>Viridiplantae</taxon>
        <taxon>Streptophyta</taxon>
        <taxon>Embryophyta</taxon>
        <taxon>Tracheophyta</taxon>
        <taxon>Polypodiopsida</taxon>
        <taxon>Polypodiidae</taxon>
        <taxon>Polypodiales</taxon>
        <taxon>Pteridineae</taxon>
        <taxon>Pteridaceae</taxon>
        <taxon>Vittarioideae</taxon>
        <taxon>Adiantum</taxon>
    </lineage>
</organism>
<dbReference type="InterPro" id="IPR002347">
    <property type="entry name" value="SDR_fam"/>
</dbReference>
<dbReference type="GO" id="GO:0005737">
    <property type="term" value="C:cytoplasm"/>
    <property type="evidence" value="ECO:0007669"/>
    <property type="project" value="TreeGrafter"/>
</dbReference>
<accession>A0A9D4V191</accession>
<gene>
    <name evidence="1" type="ORF">GOP47_0007409</name>
</gene>
<dbReference type="PANTHER" id="PTHR43544:SF12">
    <property type="entry name" value="NAD(P)-BINDING ROSSMANN-FOLD SUPERFAMILY PROTEIN"/>
    <property type="match status" value="1"/>
</dbReference>
<dbReference type="OrthoDB" id="5296at2759"/>
<sequence>MVNRSIRPGIKKISIHFPLSETINPACLCVSSHTRENHQLARLLAMASTVLPGLANLPWSRCHYNSYRLLSTSGAAASSFYGLRLQVAVGMHSGCRLSIAKSLRVMEMNKPFATASDANAPSTTTGKPEPPKITLPPIEEEDPDPIIPPPVDYPIPIVLPSHRIDKPVTMIAGASRGLGLEFTRQILAKYSEGPVLATCRNPDGADNLKALKDQYPSRLTIMKLDVTDEYSIKVVAREIYDKYGRLDLYVNTVGVLHIPDVLKPERKIEEFDKDQAMLAFKINAVGPAIVAKHMLPLLKYGQGEGTGRGGAVLAHLSAKVGSIYDNRLGGWYSYRGSKAGLNQLTRTVGVECLRLKLPVITVLLHPGTVDTDLSKPFSRNVPPDHLFTPTASVEKLLDIIDSLKPEDCAKFFNYDRQELPW</sequence>
<protein>
    <submittedName>
        <fullName evidence="1">Uncharacterized protein</fullName>
    </submittedName>
</protein>
<dbReference type="PRINTS" id="PR00081">
    <property type="entry name" value="GDHRDH"/>
</dbReference>